<dbReference type="AlphaFoldDB" id="A0A091DKK9"/>
<evidence type="ECO:0000313" key="1">
    <source>
        <dbReference type="EMBL" id="KFO30800.1"/>
    </source>
</evidence>
<name>A0A091DKK9_FUKDA</name>
<keyword evidence="2" id="KW-1185">Reference proteome</keyword>
<gene>
    <name evidence="1" type="ORF">H920_07792</name>
</gene>
<evidence type="ECO:0000313" key="2">
    <source>
        <dbReference type="Proteomes" id="UP000028990"/>
    </source>
</evidence>
<dbReference type="EMBL" id="KN122379">
    <property type="protein sequence ID" value="KFO30800.1"/>
    <property type="molecule type" value="Genomic_DNA"/>
</dbReference>
<protein>
    <submittedName>
        <fullName evidence="1">Protein regulator of cytokinesis 1</fullName>
    </submittedName>
</protein>
<organism evidence="1 2">
    <name type="scientific">Fukomys damarensis</name>
    <name type="common">Damaraland mole rat</name>
    <name type="synonym">Cryptomys damarensis</name>
    <dbReference type="NCBI Taxonomy" id="885580"/>
    <lineage>
        <taxon>Eukaryota</taxon>
        <taxon>Metazoa</taxon>
        <taxon>Chordata</taxon>
        <taxon>Craniata</taxon>
        <taxon>Vertebrata</taxon>
        <taxon>Euteleostomi</taxon>
        <taxon>Mammalia</taxon>
        <taxon>Eutheria</taxon>
        <taxon>Euarchontoglires</taxon>
        <taxon>Glires</taxon>
        <taxon>Rodentia</taxon>
        <taxon>Hystricomorpha</taxon>
        <taxon>Bathyergidae</taxon>
        <taxon>Fukomys</taxon>
    </lineage>
</organism>
<sequence>MEELGGLDSCLSGASAMRRSEVLAEESIVCVQKALNHLREIWELIGIPENQNLQRTEVVRKHIRDLLDVMIAKEESLKGLSKAYPSAKKS</sequence>
<dbReference type="STRING" id="885580.ENSFDAP00000013455"/>
<proteinExistence type="predicted"/>
<dbReference type="Proteomes" id="UP000028990">
    <property type="component" value="Unassembled WGS sequence"/>
</dbReference>
<accession>A0A091DKK9</accession>
<dbReference type="Pfam" id="PF03999">
    <property type="entry name" value="MAP65_ASE1"/>
    <property type="match status" value="1"/>
</dbReference>
<reference evidence="1 2" key="1">
    <citation type="submission" date="2013-11" db="EMBL/GenBank/DDBJ databases">
        <title>The Damaraland mole rat (Fukomys damarensis) genome and evolution of African mole rats.</title>
        <authorList>
            <person name="Gladyshev V.N."/>
            <person name="Fang X."/>
        </authorList>
    </citation>
    <scope>NUCLEOTIDE SEQUENCE [LARGE SCALE GENOMIC DNA]</scope>
    <source>
        <tissue evidence="1">Liver</tissue>
    </source>
</reference>